<name>A0A8H6CV15_9HYPO</name>
<feature type="chain" id="PRO_5034782917" description="Transcription factor gsfR2" evidence="1">
    <location>
        <begin position="29"/>
        <end position="353"/>
    </location>
</feature>
<evidence type="ECO:0000256" key="1">
    <source>
        <dbReference type="SAM" id="SignalP"/>
    </source>
</evidence>
<comment type="caution">
    <text evidence="2">The sequence shown here is derived from an EMBL/GenBank/DDBJ whole genome shotgun (WGS) entry which is preliminary data.</text>
</comment>
<keyword evidence="1" id="KW-0732">Signal</keyword>
<organism evidence="2 3">
    <name type="scientific">Fusarium denticulatum</name>
    <dbReference type="NCBI Taxonomy" id="48507"/>
    <lineage>
        <taxon>Eukaryota</taxon>
        <taxon>Fungi</taxon>
        <taxon>Dikarya</taxon>
        <taxon>Ascomycota</taxon>
        <taxon>Pezizomycotina</taxon>
        <taxon>Sordariomycetes</taxon>
        <taxon>Hypocreomycetidae</taxon>
        <taxon>Hypocreales</taxon>
        <taxon>Nectriaceae</taxon>
        <taxon>Fusarium</taxon>
        <taxon>Fusarium fujikuroi species complex</taxon>
    </lineage>
</organism>
<protein>
    <recommendedName>
        <fullName evidence="4">Transcription factor gsfR2</fullName>
    </recommendedName>
</protein>
<proteinExistence type="predicted"/>
<evidence type="ECO:0000313" key="3">
    <source>
        <dbReference type="Proteomes" id="UP000562682"/>
    </source>
</evidence>
<accession>A0A8H6CV15</accession>
<evidence type="ECO:0008006" key="4">
    <source>
        <dbReference type="Google" id="ProtNLM"/>
    </source>
</evidence>
<dbReference type="AlphaFoldDB" id="A0A8H6CV15"/>
<sequence>MVGLGADRLIFPVASSVILLLLSKTGQALIPAGRHGIVKTKVVLGLCPGQKAVRPRISAVRTLSCEEGYLTNTLKERAEYEASRLIHQVKTLAESGQTSFIHYSQTGNSTALRDAFAACSLYTTRNSTNASLVASEITRRAELLIQATDTAIALCPQSSELTMSLDLLPSVQAMLMFQCMRLFSDDNSQQEQAEQDAKSLNKWVGILQAQKSQTYPINSKFGDSWEDWVRAESIQRSMIFADLIESIYTFLRFGWYHPSPGLAELGFTGHAGIWNARSLTDWQEAGEQNAWLRLDMSKFRDNVKEVPLDALDELGIMILVSYEGFEVLTEWAGNDRTLLEKWGLTSGGNNPFG</sequence>
<dbReference type="Proteomes" id="UP000562682">
    <property type="component" value="Unassembled WGS sequence"/>
</dbReference>
<evidence type="ECO:0000313" key="2">
    <source>
        <dbReference type="EMBL" id="KAF5693104.1"/>
    </source>
</evidence>
<reference evidence="2 3" key="1">
    <citation type="submission" date="2020-05" db="EMBL/GenBank/DDBJ databases">
        <title>Identification and distribution of gene clusters putatively required for synthesis of sphingolipid metabolism inhibitors in phylogenetically diverse species of the filamentous fungus Fusarium.</title>
        <authorList>
            <person name="Kim H.-S."/>
            <person name="Busman M."/>
            <person name="Brown D.W."/>
            <person name="Divon H."/>
            <person name="Uhlig S."/>
            <person name="Proctor R.H."/>
        </authorList>
    </citation>
    <scope>NUCLEOTIDE SEQUENCE [LARGE SCALE GENOMIC DNA]</scope>
    <source>
        <strain evidence="2 3">NRRL 25311</strain>
    </source>
</reference>
<dbReference type="EMBL" id="JAAOAK010000049">
    <property type="protein sequence ID" value="KAF5693104.1"/>
    <property type="molecule type" value="Genomic_DNA"/>
</dbReference>
<gene>
    <name evidence="2" type="ORF">FDENT_2246</name>
</gene>
<keyword evidence="3" id="KW-1185">Reference proteome</keyword>
<feature type="signal peptide" evidence="1">
    <location>
        <begin position="1"/>
        <end position="28"/>
    </location>
</feature>